<dbReference type="EMBL" id="CAFE01000109">
    <property type="protein sequence ID" value="CCD37573.1"/>
    <property type="molecule type" value="Genomic_DNA"/>
</dbReference>
<gene>
    <name evidence="2" type="ORF">BKIR_c192_0705</name>
</gene>
<reference evidence="2 3" key="1">
    <citation type="submission" date="2011-09" db="EMBL/GenBank/DDBJ databases">
        <authorList>
            <person name="Carlier A."/>
        </authorList>
    </citation>
    <scope>NUCLEOTIDE SEQUENCE [LARGE SCALE GENOMIC DNA]</scope>
    <source>
        <strain evidence="2 3">UZHbot1</strain>
    </source>
</reference>
<evidence type="ECO:0000313" key="2">
    <source>
        <dbReference type="EMBL" id="CCD37573.1"/>
    </source>
</evidence>
<dbReference type="BioCyc" id="CBUR1055526:G10QW-3-MONOMER"/>
<dbReference type="AlphaFoldDB" id="U3UAP1"/>
<keyword evidence="3" id="KW-1185">Reference proteome</keyword>
<feature type="transmembrane region" description="Helical" evidence="1">
    <location>
        <begin position="89"/>
        <end position="106"/>
    </location>
</feature>
<keyword evidence="1" id="KW-0812">Transmembrane</keyword>
<feature type="transmembrane region" description="Helical" evidence="1">
    <location>
        <begin position="60"/>
        <end position="77"/>
    </location>
</feature>
<comment type="caution">
    <text evidence="2">The sequence shown here is derived from an EMBL/GenBank/DDBJ whole genome shotgun (WGS) entry which is preliminary data.</text>
</comment>
<dbReference type="Proteomes" id="UP000003511">
    <property type="component" value="Unassembled WGS sequence"/>
</dbReference>
<evidence type="ECO:0000256" key="1">
    <source>
        <dbReference type="SAM" id="Phobius"/>
    </source>
</evidence>
<keyword evidence="1" id="KW-0472">Membrane</keyword>
<evidence type="ECO:0000313" key="3">
    <source>
        <dbReference type="Proteomes" id="UP000003511"/>
    </source>
</evidence>
<organism evidence="2 3">
    <name type="scientific">Candidatus Paraburkholderia kirkii UZHbot1</name>
    <dbReference type="NCBI Taxonomy" id="1055526"/>
    <lineage>
        <taxon>Bacteria</taxon>
        <taxon>Pseudomonadati</taxon>
        <taxon>Pseudomonadota</taxon>
        <taxon>Betaproteobacteria</taxon>
        <taxon>Burkholderiales</taxon>
        <taxon>Burkholderiaceae</taxon>
        <taxon>Paraburkholderia</taxon>
    </lineage>
</organism>
<dbReference type="HOGENOM" id="CLU_145251_0_0_4"/>
<sequence length="133" mass="15669">MKSLKHRSSLLRGDGVQRQHDARGTNTMPFSFRRRPELAGLGLRSRREVRRIAWHFAQRHWTLHVSAFIWIVFVMLHTRFSLMSEWRDYLLITLMLFAVAVINIRLHIERYLKPARAIFDLLGSAAGRFVTGR</sequence>
<accession>U3UAP1</accession>
<reference evidence="2 3" key="2">
    <citation type="submission" date="2011-10" db="EMBL/GenBank/DDBJ databases">
        <title>Draft genome sequence of Candidatus Burkholderia kirkii.</title>
        <authorList>
            <person name="Carlier A.L."/>
            <person name="Eberl L."/>
        </authorList>
    </citation>
    <scope>NUCLEOTIDE SEQUENCE [LARGE SCALE GENOMIC DNA]</scope>
    <source>
        <strain evidence="2 3">UZHbot1</strain>
    </source>
</reference>
<protein>
    <submittedName>
        <fullName evidence="2">WGS project CAFE00000000 data, contig bkir_c192</fullName>
    </submittedName>
</protein>
<name>U3UAP1_9BURK</name>
<keyword evidence="1" id="KW-1133">Transmembrane helix</keyword>
<proteinExistence type="predicted"/>